<name>A0ABR3NWA1_9TELE</name>
<evidence type="ECO:0000256" key="3">
    <source>
        <dbReference type="SAM" id="Phobius"/>
    </source>
</evidence>
<dbReference type="InterPro" id="IPR027417">
    <property type="entry name" value="P-loop_NTPase"/>
</dbReference>
<gene>
    <name evidence="5" type="ORF">QQF64_000094</name>
</gene>
<evidence type="ECO:0000313" key="6">
    <source>
        <dbReference type="Proteomes" id="UP001558613"/>
    </source>
</evidence>
<evidence type="ECO:0000313" key="5">
    <source>
        <dbReference type="EMBL" id="KAL1281291.1"/>
    </source>
</evidence>
<dbReference type="Gene3D" id="3.40.50.300">
    <property type="entry name" value="P-loop containing nucleotide triphosphate hydrolases"/>
    <property type="match status" value="1"/>
</dbReference>
<feature type="transmembrane region" description="Helical" evidence="3">
    <location>
        <begin position="53"/>
        <end position="72"/>
    </location>
</feature>
<evidence type="ECO:0000259" key="4">
    <source>
        <dbReference type="Pfam" id="PF04548"/>
    </source>
</evidence>
<dbReference type="EMBL" id="JAYMGO010000001">
    <property type="protein sequence ID" value="KAL1281291.1"/>
    <property type="molecule type" value="Genomic_DNA"/>
</dbReference>
<comment type="similarity">
    <text evidence="1">Belongs to the TRAFAC class TrmE-Era-EngA-EngB-Septin-like GTPase superfamily. AIG1/Toc34/Toc159-like paraseptin GTPase family. IAN subfamily.</text>
</comment>
<comment type="caution">
    <text evidence="5">The sequence shown here is derived from an EMBL/GenBank/DDBJ whole genome shotgun (WGS) entry which is preliminary data.</text>
</comment>
<protein>
    <recommendedName>
        <fullName evidence="4">AIG1-type G domain-containing protein</fullName>
    </recommendedName>
</protein>
<keyword evidence="2" id="KW-0547">Nucleotide-binding</keyword>
<keyword evidence="6" id="KW-1185">Reference proteome</keyword>
<reference evidence="5 6" key="1">
    <citation type="submission" date="2023-09" db="EMBL/GenBank/DDBJ databases">
        <authorList>
            <person name="Wang M."/>
        </authorList>
    </citation>
    <scope>NUCLEOTIDE SEQUENCE [LARGE SCALE GENOMIC DNA]</scope>
    <source>
        <strain evidence="5">GT-2023</strain>
        <tissue evidence="5">Liver</tissue>
    </source>
</reference>
<dbReference type="Proteomes" id="UP001558613">
    <property type="component" value="Unassembled WGS sequence"/>
</dbReference>
<accession>A0ABR3NWA1</accession>
<dbReference type="Pfam" id="PF04548">
    <property type="entry name" value="AIG1"/>
    <property type="match status" value="1"/>
</dbReference>
<dbReference type="InterPro" id="IPR006703">
    <property type="entry name" value="G_AIG1"/>
</dbReference>
<keyword evidence="3" id="KW-0812">Transmembrane</keyword>
<feature type="domain" description="AIG1-type G" evidence="4">
    <location>
        <begin position="2"/>
        <end position="40"/>
    </location>
</feature>
<sequence>MKNRSQVTKLLEKIEEMVEENQGQHYTNEMYEKTRKKNEREALKQKAKHYGKTALTVIGVGTVVLAVGAAIANKVGTTAGGAATAVVAKAVEVAGGAALANAKLGV</sequence>
<evidence type="ECO:0000256" key="1">
    <source>
        <dbReference type="ARBA" id="ARBA00008535"/>
    </source>
</evidence>
<evidence type="ECO:0000256" key="2">
    <source>
        <dbReference type="ARBA" id="ARBA00022741"/>
    </source>
</evidence>
<organism evidence="5 6">
    <name type="scientific">Cirrhinus molitorella</name>
    <name type="common">mud carp</name>
    <dbReference type="NCBI Taxonomy" id="172907"/>
    <lineage>
        <taxon>Eukaryota</taxon>
        <taxon>Metazoa</taxon>
        <taxon>Chordata</taxon>
        <taxon>Craniata</taxon>
        <taxon>Vertebrata</taxon>
        <taxon>Euteleostomi</taxon>
        <taxon>Actinopterygii</taxon>
        <taxon>Neopterygii</taxon>
        <taxon>Teleostei</taxon>
        <taxon>Ostariophysi</taxon>
        <taxon>Cypriniformes</taxon>
        <taxon>Cyprinidae</taxon>
        <taxon>Labeoninae</taxon>
        <taxon>Labeonini</taxon>
        <taxon>Cirrhinus</taxon>
    </lineage>
</organism>
<keyword evidence="3" id="KW-0472">Membrane</keyword>
<proteinExistence type="inferred from homology"/>
<keyword evidence="3" id="KW-1133">Transmembrane helix</keyword>